<accession>A0A0C3DW83</accession>
<dbReference type="AlphaFoldDB" id="A0A0C3DW83"/>
<keyword evidence="3" id="KW-1185">Reference proteome</keyword>
<evidence type="ECO:0000313" key="3">
    <source>
        <dbReference type="Proteomes" id="UP000053989"/>
    </source>
</evidence>
<gene>
    <name evidence="2" type="ORF">SCLCIDRAFT_26789</name>
</gene>
<sequence length="49" mass="5218">MTVPITHSASSDDEAPPTPRMVKVPTTTSTQSPSEDDSDQHSPSLLPLQ</sequence>
<proteinExistence type="predicted"/>
<dbReference type="HOGENOM" id="CLU_3143878_0_0_1"/>
<dbReference type="InParanoid" id="A0A0C3DW83"/>
<dbReference type="Proteomes" id="UP000053989">
    <property type="component" value="Unassembled WGS sequence"/>
</dbReference>
<evidence type="ECO:0000313" key="2">
    <source>
        <dbReference type="EMBL" id="KIM60151.1"/>
    </source>
</evidence>
<organism evidence="2 3">
    <name type="scientific">Scleroderma citrinum Foug A</name>
    <dbReference type="NCBI Taxonomy" id="1036808"/>
    <lineage>
        <taxon>Eukaryota</taxon>
        <taxon>Fungi</taxon>
        <taxon>Dikarya</taxon>
        <taxon>Basidiomycota</taxon>
        <taxon>Agaricomycotina</taxon>
        <taxon>Agaricomycetes</taxon>
        <taxon>Agaricomycetidae</taxon>
        <taxon>Boletales</taxon>
        <taxon>Sclerodermatineae</taxon>
        <taxon>Sclerodermataceae</taxon>
        <taxon>Scleroderma</taxon>
    </lineage>
</organism>
<reference evidence="2 3" key="1">
    <citation type="submission" date="2014-04" db="EMBL/GenBank/DDBJ databases">
        <authorList>
            <consortium name="DOE Joint Genome Institute"/>
            <person name="Kuo A."/>
            <person name="Kohler A."/>
            <person name="Nagy L.G."/>
            <person name="Floudas D."/>
            <person name="Copeland A."/>
            <person name="Barry K.W."/>
            <person name="Cichocki N."/>
            <person name="Veneault-Fourrey C."/>
            <person name="LaButti K."/>
            <person name="Lindquist E.A."/>
            <person name="Lipzen A."/>
            <person name="Lundell T."/>
            <person name="Morin E."/>
            <person name="Murat C."/>
            <person name="Sun H."/>
            <person name="Tunlid A."/>
            <person name="Henrissat B."/>
            <person name="Grigoriev I.V."/>
            <person name="Hibbett D.S."/>
            <person name="Martin F."/>
            <person name="Nordberg H.P."/>
            <person name="Cantor M.N."/>
            <person name="Hua S.X."/>
        </authorList>
    </citation>
    <scope>NUCLEOTIDE SEQUENCE [LARGE SCALE GENOMIC DNA]</scope>
    <source>
        <strain evidence="2 3">Foug A</strain>
    </source>
</reference>
<feature type="region of interest" description="Disordered" evidence="1">
    <location>
        <begin position="1"/>
        <end position="49"/>
    </location>
</feature>
<evidence type="ECO:0000256" key="1">
    <source>
        <dbReference type="SAM" id="MobiDB-lite"/>
    </source>
</evidence>
<name>A0A0C3DW83_9AGAM</name>
<reference evidence="3" key="2">
    <citation type="submission" date="2015-01" db="EMBL/GenBank/DDBJ databases">
        <title>Evolutionary Origins and Diversification of the Mycorrhizal Mutualists.</title>
        <authorList>
            <consortium name="DOE Joint Genome Institute"/>
            <consortium name="Mycorrhizal Genomics Consortium"/>
            <person name="Kohler A."/>
            <person name="Kuo A."/>
            <person name="Nagy L.G."/>
            <person name="Floudas D."/>
            <person name="Copeland A."/>
            <person name="Barry K.W."/>
            <person name="Cichocki N."/>
            <person name="Veneault-Fourrey C."/>
            <person name="LaButti K."/>
            <person name="Lindquist E.A."/>
            <person name="Lipzen A."/>
            <person name="Lundell T."/>
            <person name="Morin E."/>
            <person name="Murat C."/>
            <person name="Riley R."/>
            <person name="Ohm R."/>
            <person name="Sun H."/>
            <person name="Tunlid A."/>
            <person name="Henrissat B."/>
            <person name="Grigoriev I.V."/>
            <person name="Hibbett D.S."/>
            <person name="Martin F."/>
        </authorList>
    </citation>
    <scope>NUCLEOTIDE SEQUENCE [LARGE SCALE GENOMIC DNA]</scope>
    <source>
        <strain evidence="3">Foug A</strain>
    </source>
</reference>
<dbReference type="EMBL" id="KN822065">
    <property type="protein sequence ID" value="KIM60151.1"/>
    <property type="molecule type" value="Genomic_DNA"/>
</dbReference>
<protein>
    <submittedName>
        <fullName evidence="2">Uncharacterized protein</fullName>
    </submittedName>
</protein>